<dbReference type="InterPro" id="IPR017896">
    <property type="entry name" value="4Fe4S_Fe-S-bd"/>
</dbReference>
<dbReference type="SUPFAM" id="SSF54862">
    <property type="entry name" value="4Fe-4S ferredoxins"/>
    <property type="match status" value="1"/>
</dbReference>
<dbReference type="Pfam" id="PF12838">
    <property type="entry name" value="Fer4_7"/>
    <property type="match status" value="2"/>
</dbReference>
<gene>
    <name evidence="9" type="primary">napG</name>
    <name evidence="9" type="ORF">MGR_4003</name>
</gene>
<keyword evidence="2" id="KW-0004">4Fe-4S</keyword>
<dbReference type="GO" id="GO:0046872">
    <property type="term" value="F:metal ion binding"/>
    <property type="evidence" value="ECO:0007669"/>
    <property type="project" value="UniProtKB-KW"/>
</dbReference>
<reference evidence="9" key="1">
    <citation type="journal article" date="2007" name="J. Bacteriol.">
        <title>Comparative genome analysis of four magnetotactic bacteria reveals a complex set of group-specific genes implicated in magnetosome biomineralization and function.</title>
        <authorList>
            <person name="Richter M."/>
            <person name="Kube M."/>
            <person name="Bazylinski D.A."/>
            <person name="Lombardot T."/>
            <person name="Gloeckner F.O."/>
            <person name="Reinhardt R."/>
            <person name="Schueler D."/>
        </authorList>
    </citation>
    <scope>NUCLEOTIDE SEQUENCE</scope>
    <source>
        <strain evidence="9">MSR-1</strain>
    </source>
</reference>
<evidence type="ECO:0000259" key="8">
    <source>
        <dbReference type="PROSITE" id="PS51379"/>
    </source>
</evidence>
<keyword evidence="3" id="KW-0479">Metal-binding</keyword>
<dbReference type="PROSITE" id="PS00198">
    <property type="entry name" value="4FE4S_FER_1"/>
    <property type="match status" value="1"/>
</dbReference>
<keyword evidence="6" id="KW-0408">Iron</keyword>
<evidence type="ECO:0000256" key="2">
    <source>
        <dbReference type="ARBA" id="ARBA00022485"/>
    </source>
</evidence>
<dbReference type="AlphaFoldDB" id="A4U4X8"/>
<protein>
    <submittedName>
        <fullName evidence="9">4Fe-4S ferredoxin-type protein associated with nitrate reductase activity</fullName>
    </submittedName>
</protein>
<sequence>MSGVKTVERRQSPPINRRAMLSGAFRAACGAGLVAALLAVPARQRAQAVALRPPGAIDDADFLSACVRCGLCVRGCPYDTLKLAESGDGPPVGTPFFTARTVPCEMCEDIPCVVACPTGALDKSLTDINQAHMGIAVLVGQETCLNFLGLRCDVCYRVCPRIDVAITLERHHNERTGKHAVFIPTVHTDKCTGCGKCEKACVLEEAAIKVLPPALAVGMLGAHYRLGWEEKDKAGKSLIDGIIDLPDRMPEAPATMPAPERLPGGGFTEFKP</sequence>
<dbReference type="PANTHER" id="PTHR42859">
    <property type="entry name" value="OXIDOREDUCTASE"/>
    <property type="match status" value="1"/>
</dbReference>
<accession>A4U4X8</accession>
<dbReference type="NCBIfam" id="TIGR00397">
    <property type="entry name" value="mauM_napG"/>
    <property type="match status" value="1"/>
</dbReference>
<keyword evidence="1" id="KW-0813">Transport</keyword>
<feature type="domain" description="4Fe-4S ferredoxin-type" evidence="8">
    <location>
        <begin position="55"/>
        <end position="86"/>
    </location>
</feature>
<dbReference type="InterPro" id="IPR017900">
    <property type="entry name" value="4Fe4S_Fe_S_CS"/>
</dbReference>
<dbReference type="PROSITE" id="PS51318">
    <property type="entry name" value="TAT"/>
    <property type="match status" value="1"/>
</dbReference>
<proteinExistence type="predicted"/>
<dbReference type="InterPro" id="IPR050294">
    <property type="entry name" value="RnfB_subfamily"/>
</dbReference>
<evidence type="ECO:0000256" key="5">
    <source>
        <dbReference type="ARBA" id="ARBA00022982"/>
    </source>
</evidence>
<evidence type="ECO:0000256" key="4">
    <source>
        <dbReference type="ARBA" id="ARBA00022737"/>
    </source>
</evidence>
<evidence type="ECO:0000256" key="6">
    <source>
        <dbReference type="ARBA" id="ARBA00023004"/>
    </source>
</evidence>
<keyword evidence="7" id="KW-0411">Iron-sulfur</keyword>
<keyword evidence="4" id="KW-0677">Repeat</keyword>
<dbReference type="InterPro" id="IPR006311">
    <property type="entry name" value="TAT_signal"/>
</dbReference>
<dbReference type="CDD" id="cd16373">
    <property type="entry name" value="DMSOR_beta_like"/>
    <property type="match status" value="1"/>
</dbReference>
<dbReference type="PROSITE" id="PS51379">
    <property type="entry name" value="4FE4S_FER_2"/>
    <property type="match status" value="2"/>
</dbReference>
<evidence type="ECO:0000256" key="3">
    <source>
        <dbReference type="ARBA" id="ARBA00022723"/>
    </source>
</evidence>
<name>A4U4X8_9PROT</name>
<evidence type="ECO:0000256" key="1">
    <source>
        <dbReference type="ARBA" id="ARBA00022448"/>
    </source>
</evidence>
<organism evidence="9">
    <name type="scientific">Magnetospirillum gryphiswaldense</name>
    <dbReference type="NCBI Taxonomy" id="55518"/>
    <lineage>
        <taxon>Bacteria</taxon>
        <taxon>Pseudomonadati</taxon>
        <taxon>Pseudomonadota</taxon>
        <taxon>Alphaproteobacteria</taxon>
        <taxon>Rhodospirillales</taxon>
        <taxon>Rhodospirillaceae</taxon>
        <taxon>Magnetospirillum</taxon>
    </lineage>
</organism>
<dbReference type="PANTHER" id="PTHR42859:SF10">
    <property type="entry name" value="DIMETHYLSULFOXIDE REDUCTASE CHAIN B"/>
    <property type="match status" value="1"/>
</dbReference>
<keyword evidence="5" id="KW-0249">Electron transport</keyword>
<feature type="domain" description="4Fe-4S ferredoxin-type" evidence="8">
    <location>
        <begin position="182"/>
        <end position="213"/>
    </location>
</feature>
<evidence type="ECO:0000313" key="9">
    <source>
        <dbReference type="EMBL" id="CAM77935.1"/>
    </source>
</evidence>
<dbReference type="NCBIfam" id="NF007012">
    <property type="entry name" value="PRK09476.1"/>
    <property type="match status" value="1"/>
</dbReference>
<dbReference type="Gene3D" id="3.30.70.20">
    <property type="match status" value="2"/>
</dbReference>
<evidence type="ECO:0000256" key="7">
    <source>
        <dbReference type="ARBA" id="ARBA00023014"/>
    </source>
</evidence>
<dbReference type="InterPro" id="IPR004494">
    <property type="entry name" value="MauM_NapG"/>
</dbReference>
<dbReference type="EMBL" id="CU459003">
    <property type="protein sequence ID" value="CAM77935.1"/>
    <property type="molecule type" value="Genomic_DNA"/>
</dbReference>
<dbReference type="GO" id="GO:0051539">
    <property type="term" value="F:4 iron, 4 sulfur cluster binding"/>
    <property type="evidence" value="ECO:0007669"/>
    <property type="project" value="UniProtKB-KW"/>
</dbReference>